<sequence length="320" mass="35560">MSEDSNPFPVMKKTILSFIQDQRFKIPPVIQVDLKGQTVIVVGANTGLGFETAKHFSRMGPAKLILACRNEEKGRAAVNKIREETGYSAELRALDLARFSSVLSFVDDFLKEGNRLDILVANAAITATEYKTTVDGWEETLQVNDLSTSLLCLLLAPRIVETATKYGTRPRIVVVTSELHYWAHLDDTKVINAPSPFQILNKLLKDTPVTVSCVNPGLCKSDLRRSFSGIRSIMINLLEKALARTAEEGSRQFVWAAVGGPDDVDLLKGAYVNIYEVEEPSDYVLGEEGKRRQDKLWADLIEELSKVDGRVKQIVQNFSG</sequence>
<comment type="caution">
    <text evidence="2">The sequence shown here is derived from an EMBL/GenBank/DDBJ whole genome shotgun (WGS) entry which is preliminary data.</text>
</comment>
<dbReference type="OrthoDB" id="542013at2759"/>
<dbReference type="EMBL" id="JANBPK010000745">
    <property type="protein sequence ID" value="KAJ2933351.1"/>
    <property type="molecule type" value="Genomic_DNA"/>
</dbReference>
<proteinExistence type="predicted"/>
<dbReference type="PRINTS" id="PR00081">
    <property type="entry name" value="GDHRDH"/>
</dbReference>
<dbReference type="AlphaFoldDB" id="A0A9W8MJV0"/>
<feature type="non-terminal residue" evidence="2">
    <location>
        <position position="1"/>
    </location>
</feature>
<dbReference type="Proteomes" id="UP001140091">
    <property type="component" value="Unassembled WGS sequence"/>
</dbReference>
<gene>
    <name evidence="2" type="ORF">H1R20_g3738</name>
</gene>
<keyword evidence="1" id="KW-0560">Oxidoreductase</keyword>
<dbReference type="PANTHER" id="PTHR43157:SF31">
    <property type="entry name" value="PHOSPHATIDYLINOSITOL-GLYCAN BIOSYNTHESIS CLASS F PROTEIN"/>
    <property type="match status" value="1"/>
</dbReference>
<evidence type="ECO:0000313" key="2">
    <source>
        <dbReference type="EMBL" id="KAJ2933351.1"/>
    </source>
</evidence>
<keyword evidence="3" id="KW-1185">Reference proteome</keyword>
<organism evidence="2 3">
    <name type="scientific">Candolleomyces eurysporus</name>
    <dbReference type="NCBI Taxonomy" id="2828524"/>
    <lineage>
        <taxon>Eukaryota</taxon>
        <taxon>Fungi</taxon>
        <taxon>Dikarya</taxon>
        <taxon>Basidiomycota</taxon>
        <taxon>Agaricomycotina</taxon>
        <taxon>Agaricomycetes</taxon>
        <taxon>Agaricomycetidae</taxon>
        <taxon>Agaricales</taxon>
        <taxon>Agaricineae</taxon>
        <taxon>Psathyrellaceae</taxon>
        <taxon>Candolleomyces</taxon>
    </lineage>
</organism>
<dbReference type="Gene3D" id="3.40.50.720">
    <property type="entry name" value="NAD(P)-binding Rossmann-like Domain"/>
    <property type="match status" value="1"/>
</dbReference>
<name>A0A9W8MJV0_9AGAR</name>
<dbReference type="Pfam" id="PF00106">
    <property type="entry name" value="adh_short"/>
    <property type="match status" value="1"/>
</dbReference>
<accession>A0A9W8MJV0</accession>
<dbReference type="InterPro" id="IPR002347">
    <property type="entry name" value="SDR_fam"/>
</dbReference>
<dbReference type="InterPro" id="IPR036291">
    <property type="entry name" value="NAD(P)-bd_dom_sf"/>
</dbReference>
<dbReference type="PANTHER" id="PTHR43157">
    <property type="entry name" value="PHOSPHATIDYLINOSITOL-GLYCAN BIOSYNTHESIS CLASS F PROTEIN-RELATED"/>
    <property type="match status" value="1"/>
</dbReference>
<evidence type="ECO:0008006" key="4">
    <source>
        <dbReference type="Google" id="ProtNLM"/>
    </source>
</evidence>
<reference evidence="2" key="1">
    <citation type="submission" date="2022-06" db="EMBL/GenBank/DDBJ databases">
        <title>Genome Sequence of Candolleomyces eurysporus.</title>
        <authorList>
            <person name="Buettner E."/>
        </authorList>
    </citation>
    <scope>NUCLEOTIDE SEQUENCE</scope>
    <source>
        <strain evidence="2">VTCC 930004</strain>
    </source>
</reference>
<dbReference type="SUPFAM" id="SSF51735">
    <property type="entry name" value="NAD(P)-binding Rossmann-fold domains"/>
    <property type="match status" value="1"/>
</dbReference>
<evidence type="ECO:0000313" key="3">
    <source>
        <dbReference type="Proteomes" id="UP001140091"/>
    </source>
</evidence>
<evidence type="ECO:0000256" key="1">
    <source>
        <dbReference type="ARBA" id="ARBA00023002"/>
    </source>
</evidence>
<dbReference type="GO" id="GO:0016491">
    <property type="term" value="F:oxidoreductase activity"/>
    <property type="evidence" value="ECO:0007669"/>
    <property type="project" value="UniProtKB-KW"/>
</dbReference>
<protein>
    <recommendedName>
        <fullName evidence="4">NAD(P)-binding protein</fullName>
    </recommendedName>
</protein>